<keyword evidence="4" id="KW-1185">Reference proteome</keyword>
<accession>A0ABS6THK1</accession>
<gene>
    <name evidence="3" type="ORF">KUA55_17455</name>
</gene>
<dbReference type="PANTHER" id="PTHR46211:SF8">
    <property type="entry name" value="PHOSPHODIESTERASE"/>
    <property type="match status" value="1"/>
</dbReference>
<evidence type="ECO:0000256" key="1">
    <source>
        <dbReference type="SAM" id="Phobius"/>
    </source>
</evidence>
<sequence>MPANILSTVFAKRWQIIPIVIIIYLIILYLTTRFIFFPSNLTHGDTIIRGLINSWKFSQKPWPKEILFGGLMLLLTAIIWLVRIKLGEQLLTLFSHQYSLIFALLIYALIGNVLFALLIVKLLNQQKLIVNDVFDCHWLLLSVLGLIAITILNYHSDLTAFQPNNQPYSISHRGISQKNAIQNTITGLTDTNLQWQPDLVEIDLQETSDHQLVVVHDPNLKKLTGRDLNVDQLTWPEIQQLTLKENNYTDKISLFSDYLVQANQLEQKLLIELKPSTKTQETIVSALLPFKEQLSNHFLQSMSLKVSEETKKYFFDNQVGYILPFDFLGVPKNNLDFINIEQRTANPYIIQALKNQNKDILIWTLHTKKEASQLKSLAINGLLTDDLSKLKSQATLQNFAAFFLRLY</sequence>
<dbReference type="InterPro" id="IPR030395">
    <property type="entry name" value="GP_PDE_dom"/>
</dbReference>
<protein>
    <recommendedName>
        <fullName evidence="2">GP-PDE domain-containing protein</fullName>
    </recommendedName>
</protein>
<organism evidence="3 4">
    <name type="scientific">Enterococcus alishanensis</name>
    <dbReference type="NCBI Taxonomy" id="1303817"/>
    <lineage>
        <taxon>Bacteria</taxon>
        <taxon>Bacillati</taxon>
        <taxon>Bacillota</taxon>
        <taxon>Bacilli</taxon>
        <taxon>Lactobacillales</taxon>
        <taxon>Enterococcaceae</taxon>
        <taxon>Enterococcus</taxon>
    </lineage>
</organism>
<keyword evidence="1" id="KW-1133">Transmembrane helix</keyword>
<evidence type="ECO:0000313" key="3">
    <source>
        <dbReference type="EMBL" id="MBV7392446.1"/>
    </source>
</evidence>
<dbReference type="RefSeq" id="WP_218327657.1">
    <property type="nucleotide sequence ID" value="NZ_JAHUZB010000012.1"/>
</dbReference>
<feature type="transmembrane region" description="Helical" evidence="1">
    <location>
        <begin position="66"/>
        <end position="86"/>
    </location>
</feature>
<dbReference type="EMBL" id="JAHUZB010000012">
    <property type="protein sequence ID" value="MBV7392446.1"/>
    <property type="molecule type" value="Genomic_DNA"/>
</dbReference>
<keyword evidence="1" id="KW-0472">Membrane</keyword>
<reference evidence="3 4" key="1">
    <citation type="submission" date="2021-06" db="EMBL/GenBank/DDBJ databases">
        <title>Enterococcus alishanensis sp. nov., a novel lactic acid bacterium isolated from fresh coffee beans.</title>
        <authorList>
            <person name="Chen Y.-S."/>
        </authorList>
    </citation>
    <scope>NUCLEOTIDE SEQUENCE [LARGE SCALE GENOMIC DNA]</scope>
    <source>
        <strain evidence="3 4">ALS3</strain>
    </source>
</reference>
<dbReference type="Proteomes" id="UP000774130">
    <property type="component" value="Unassembled WGS sequence"/>
</dbReference>
<name>A0ABS6THK1_9ENTE</name>
<keyword evidence="1" id="KW-0812">Transmembrane</keyword>
<feature type="domain" description="GP-PDE" evidence="2">
    <location>
        <begin position="167"/>
        <end position="394"/>
    </location>
</feature>
<feature type="transmembrane region" description="Helical" evidence="1">
    <location>
        <begin position="98"/>
        <end position="124"/>
    </location>
</feature>
<dbReference type="PROSITE" id="PS51704">
    <property type="entry name" value="GP_PDE"/>
    <property type="match status" value="1"/>
</dbReference>
<evidence type="ECO:0000313" key="4">
    <source>
        <dbReference type="Proteomes" id="UP000774130"/>
    </source>
</evidence>
<comment type="caution">
    <text evidence="3">The sequence shown here is derived from an EMBL/GenBank/DDBJ whole genome shotgun (WGS) entry which is preliminary data.</text>
</comment>
<feature type="transmembrane region" description="Helical" evidence="1">
    <location>
        <begin position="16"/>
        <end position="36"/>
    </location>
</feature>
<dbReference type="Pfam" id="PF03009">
    <property type="entry name" value="GDPD"/>
    <property type="match status" value="1"/>
</dbReference>
<feature type="transmembrane region" description="Helical" evidence="1">
    <location>
        <begin position="136"/>
        <end position="155"/>
    </location>
</feature>
<dbReference type="PANTHER" id="PTHR46211">
    <property type="entry name" value="GLYCEROPHOSPHORYL DIESTER PHOSPHODIESTERASE"/>
    <property type="match status" value="1"/>
</dbReference>
<evidence type="ECO:0000259" key="2">
    <source>
        <dbReference type="PROSITE" id="PS51704"/>
    </source>
</evidence>
<proteinExistence type="predicted"/>